<reference evidence="3 4" key="1">
    <citation type="submission" date="2014-04" db="EMBL/GenBank/DDBJ databases">
        <authorList>
            <consortium name="DOE Joint Genome Institute"/>
            <person name="Kuo A."/>
            <person name="Kohler A."/>
            <person name="Nagy L.G."/>
            <person name="Floudas D."/>
            <person name="Copeland A."/>
            <person name="Barry K.W."/>
            <person name="Cichocki N."/>
            <person name="Veneault-Fourrey C."/>
            <person name="LaButti K."/>
            <person name="Lindquist E.A."/>
            <person name="Lipzen A."/>
            <person name="Lundell T."/>
            <person name="Morin E."/>
            <person name="Murat C."/>
            <person name="Sun H."/>
            <person name="Tunlid A."/>
            <person name="Henrissat B."/>
            <person name="Grigoriev I.V."/>
            <person name="Hibbett D.S."/>
            <person name="Martin F."/>
            <person name="Nordberg H.P."/>
            <person name="Cantor M.N."/>
            <person name="Hua S.X."/>
        </authorList>
    </citation>
    <scope>NUCLEOTIDE SEQUENCE [LARGE SCALE GENOMIC DNA]</scope>
    <source>
        <strain evidence="3 4">LaAM-08-1</strain>
    </source>
</reference>
<keyword evidence="1" id="KW-0238">DNA-binding</keyword>
<name>A0A0C9WHS4_9AGAR</name>
<dbReference type="OrthoDB" id="3266428at2759"/>
<evidence type="ECO:0000313" key="4">
    <source>
        <dbReference type="Proteomes" id="UP000054477"/>
    </source>
</evidence>
<dbReference type="GO" id="GO:0003677">
    <property type="term" value="F:DNA binding"/>
    <property type="evidence" value="ECO:0007669"/>
    <property type="project" value="UniProtKB-KW"/>
</dbReference>
<organism evidence="3 4">
    <name type="scientific">Laccaria amethystina LaAM-08-1</name>
    <dbReference type="NCBI Taxonomy" id="1095629"/>
    <lineage>
        <taxon>Eukaryota</taxon>
        <taxon>Fungi</taxon>
        <taxon>Dikarya</taxon>
        <taxon>Basidiomycota</taxon>
        <taxon>Agaricomycotina</taxon>
        <taxon>Agaricomycetes</taxon>
        <taxon>Agaricomycetidae</taxon>
        <taxon>Agaricales</taxon>
        <taxon>Agaricineae</taxon>
        <taxon>Hydnangiaceae</taxon>
        <taxon>Laccaria</taxon>
    </lineage>
</organism>
<dbReference type="SUPFAM" id="SSF56349">
    <property type="entry name" value="DNA breaking-rejoining enzymes"/>
    <property type="match status" value="1"/>
</dbReference>
<evidence type="ECO:0000313" key="3">
    <source>
        <dbReference type="EMBL" id="KIJ91699.1"/>
    </source>
</evidence>
<keyword evidence="4" id="KW-1185">Reference proteome</keyword>
<dbReference type="Gene3D" id="1.10.150.130">
    <property type="match status" value="1"/>
</dbReference>
<evidence type="ECO:0000256" key="1">
    <source>
        <dbReference type="ARBA" id="ARBA00023125"/>
    </source>
</evidence>
<accession>A0A0C9WHS4</accession>
<keyword evidence="2" id="KW-0233">DNA recombination</keyword>
<dbReference type="Gene3D" id="1.10.443.10">
    <property type="entry name" value="Intergrase catalytic core"/>
    <property type="match status" value="1"/>
</dbReference>
<dbReference type="InterPro" id="IPR011010">
    <property type="entry name" value="DNA_brk_join_enz"/>
</dbReference>
<gene>
    <name evidence="3" type="ORF">K443DRAFT_14187</name>
</gene>
<protein>
    <submittedName>
        <fullName evidence="3">Uncharacterized protein</fullName>
    </submittedName>
</protein>
<dbReference type="SUPFAM" id="SSF47823">
    <property type="entry name" value="lambda integrase-like, N-terminal domain"/>
    <property type="match status" value="1"/>
</dbReference>
<evidence type="ECO:0000256" key="2">
    <source>
        <dbReference type="ARBA" id="ARBA00023172"/>
    </source>
</evidence>
<sequence>MAVQGAFAPNTKSTYAAGPLRFTQFCDKWAISEEARMPANYALLCTFIGEHKGLYFGNTICSWMSGLRSWHIMNHAPWYGDDAWVHLARTFTNKEGTKHKRSPCAPVSIKHLSSLRRSIHLSNPYHAAIWAVALVTFFGCRRLGETTLTVASTVDPKYHVLRSTKISFCALRDGTKSTKELGATIIVTACCHGNPLCPVAAFKNHFDINSSIPPSSTLFAYTSSSGEPKNLLKHNFLSFVTNIWSSTMLAHILGHSFHIGGAIELLLAGVPPEIIAATRGWTSLTFLLYWRHIDKILPMSTSKAYNQADLDRLTSIFEHFRIAHKIPTSLLDNSSI</sequence>
<dbReference type="Proteomes" id="UP000054477">
    <property type="component" value="Unassembled WGS sequence"/>
</dbReference>
<reference evidence="4" key="2">
    <citation type="submission" date="2015-01" db="EMBL/GenBank/DDBJ databases">
        <title>Evolutionary Origins and Diversification of the Mycorrhizal Mutualists.</title>
        <authorList>
            <consortium name="DOE Joint Genome Institute"/>
            <consortium name="Mycorrhizal Genomics Consortium"/>
            <person name="Kohler A."/>
            <person name="Kuo A."/>
            <person name="Nagy L.G."/>
            <person name="Floudas D."/>
            <person name="Copeland A."/>
            <person name="Barry K.W."/>
            <person name="Cichocki N."/>
            <person name="Veneault-Fourrey C."/>
            <person name="LaButti K."/>
            <person name="Lindquist E.A."/>
            <person name="Lipzen A."/>
            <person name="Lundell T."/>
            <person name="Morin E."/>
            <person name="Murat C."/>
            <person name="Riley R."/>
            <person name="Ohm R."/>
            <person name="Sun H."/>
            <person name="Tunlid A."/>
            <person name="Henrissat B."/>
            <person name="Grigoriev I.V."/>
            <person name="Hibbett D.S."/>
            <person name="Martin F."/>
        </authorList>
    </citation>
    <scope>NUCLEOTIDE SEQUENCE [LARGE SCALE GENOMIC DNA]</scope>
    <source>
        <strain evidence="4">LaAM-08-1</strain>
    </source>
</reference>
<dbReference type="EMBL" id="KN838978">
    <property type="protein sequence ID" value="KIJ91699.1"/>
    <property type="molecule type" value="Genomic_DNA"/>
</dbReference>
<dbReference type="AlphaFoldDB" id="A0A0C9WHS4"/>
<dbReference type="PANTHER" id="PTHR34605">
    <property type="entry name" value="PHAGE_INTEGRASE DOMAIN-CONTAINING PROTEIN"/>
    <property type="match status" value="1"/>
</dbReference>
<dbReference type="InterPro" id="IPR013762">
    <property type="entry name" value="Integrase-like_cat_sf"/>
</dbReference>
<proteinExistence type="predicted"/>
<dbReference type="GO" id="GO:0015074">
    <property type="term" value="P:DNA integration"/>
    <property type="evidence" value="ECO:0007669"/>
    <property type="project" value="InterPro"/>
</dbReference>
<dbReference type="STRING" id="1095629.A0A0C9WHS4"/>
<dbReference type="InterPro" id="IPR052925">
    <property type="entry name" value="Phage_Integrase-like_Recomb"/>
</dbReference>
<dbReference type="GO" id="GO:0006310">
    <property type="term" value="P:DNA recombination"/>
    <property type="evidence" value="ECO:0007669"/>
    <property type="project" value="UniProtKB-KW"/>
</dbReference>
<dbReference type="HOGENOM" id="CLU_003292_2_0_1"/>
<dbReference type="PANTHER" id="PTHR34605:SF3">
    <property type="entry name" value="P CELL-TYPE AGGLUTINATION PROTEIN MAP4-LIKE-RELATED"/>
    <property type="match status" value="1"/>
</dbReference>
<dbReference type="InterPro" id="IPR010998">
    <property type="entry name" value="Integrase_recombinase_N"/>
</dbReference>